<comment type="caution">
    <text evidence="2">The sequence shown here is derived from an EMBL/GenBank/DDBJ whole genome shotgun (WGS) entry which is preliminary data.</text>
</comment>
<name>A0ABR0M308_9PEZI</name>
<feature type="non-terminal residue" evidence="2">
    <location>
        <position position="1"/>
    </location>
</feature>
<evidence type="ECO:0000313" key="2">
    <source>
        <dbReference type="EMBL" id="KAK5277788.1"/>
    </source>
</evidence>
<feature type="non-terminal residue" evidence="2">
    <location>
        <position position="118"/>
    </location>
</feature>
<gene>
    <name evidence="2" type="ORF">LTR16_009345</name>
</gene>
<feature type="compositionally biased region" description="Basic and acidic residues" evidence="1">
    <location>
        <begin position="45"/>
        <end position="61"/>
    </location>
</feature>
<protein>
    <submittedName>
        <fullName evidence="2">Uncharacterized protein</fullName>
    </submittedName>
</protein>
<reference evidence="2 3" key="1">
    <citation type="submission" date="2023-08" db="EMBL/GenBank/DDBJ databases">
        <title>Black Yeasts Isolated from many extreme environments.</title>
        <authorList>
            <person name="Coleine C."/>
            <person name="Stajich J.E."/>
            <person name="Selbmann L."/>
        </authorList>
    </citation>
    <scope>NUCLEOTIDE SEQUENCE [LARGE SCALE GENOMIC DNA]</scope>
    <source>
        <strain evidence="2 3">CCFEE 536</strain>
    </source>
</reference>
<evidence type="ECO:0000313" key="3">
    <source>
        <dbReference type="Proteomes" id="UP001357485"/>
    </source>
</evidence>
<feature type="region of interest" description="Disordered" evidence="1">
    <location>
        <begin position="1"/>
        <end position="96"/>
    </location>
</feature>
<feature type="compositionally biased region" description="Polar residues" evidence="1">
    <location>
        <begin position="10"/>
        <end position="24"/>
    </location>
</feature>
<keyword evidence="3" id="KW-1185">Reference proteome</keyword>
<dbReference type="EMBL" id="JAVRRA010002421">
    <property type="protein sequence ID" value="KAK5277788.1"/>
    <property type="molecule type" value="Genomic_DNA"/>
</dbReference>
<organism evidence="2 3">
    <name type="scientific">Cryomyces antarcticus</name>
    <dbReference type="NCBI Taxonomy" id="329879"/>
    <lineage>
        <taxon>Eukaryota</taxon>
        <taxon>Fungi</taxon>
        <taxon>Dikarya</taxon>
        <taxon>Ascomycota</taxon>
        <taxon>Pezizomycotina</taxon>
        <taxon>Dothideomycetes</taxon>
        <taxon>Dothideomycetes incertae sedis</taxon>
        <taxon>Cryomyces</taxon>
    </lineage>
</organism>
<evidence type="ECO:0000256" key="1">
    <source>
        <dbReference type="SAM" id="MobiDB-lite"/>
    </source>
</evidence>
<sequence length="118" mass="13161">CLMHRHHTIRSTPPLSAPTRNTANPHILDLTEKLRSSSSTTLLSRRPEGRLAHQAQRRDPDPIPSKLHVRQQSCPPASKGKRSPTETEMAGSASEWCTSGRTRWVCKPQWALFLGAFG</sequence>
<proteinExistence type="predicted"/>
<dbReference type="Proteomes" id="UP001357485">
    <property type="component" value="Unassembled WGS sequence"/>
</dbReference>
<accession>A0ABR0M308</accession>